<organism evidence="2">
    <name type="scientific">hydrothermal vent metagenome</name>
    <dbReference type="NCBI Taxonomy" id="652676"/>
    <lineage>
        <taxon>unclassified sequences</taxon>
        <taxon>metagenomes</taxon>
        <taxon>ecological metagenomes</taxon>
    </lineage>
</organism>
<dbReference type="Pfam" id="PF08803">
    <property type="entry name" value="ydhR"/>
    <property type="match status" value="2"/>
</dbReference>
<keyword evidence="1" id="KW-1133">Transmembrane helix</keyword>
<evidence type="ECO:0000313" key="2">
    <source>
        <dbReference type="EMBL" id="VAX00457.1"/>
    </source>
</evidence>
<feature type="transmembrane region" description="Helical" evidence="1">
    <location>
        <begin position="12"/>
        <end position="30"/>
    </location>
</feature>
<reference evidence="2" key="1">
    <citation type="submission" date="2018-06" db="EMBL/GenBank/DDBJ databases">
        <authorList>
            <person name="Zhirakovskaya E."/>
        </authorList>
    </citation>
    <scope>NUCLEOTIDE SEQUENCE</scope>
</reference>
<dbReference type="EMBL" id="UOFS01000044">
    <property type="protein sequence ID" value="VAX00457.1"/>
    <property type="molecule type" value="Genomic_DNA"/>
</dbReference>
<proteinExistence type="predicted"/>
<dbReference type="InterPro" id="IPR014910">
    <property type="entry name" value="YdhR"/>
</dbReference>
<gene>
    <name evidence="2" type="ORF">MNBD_GAMMA22-2938</name>
</gene>
<name>A0A3B1B5T7_9ZZZZ</name>
<sequence>MNISKDRPNYQYILLRFLMPMVVVLFIPLLSHAETSTQKPTVRAFVYTEVQNSVPFDQVPWKIRNPIISSQPGFISKTWLSGLGNNSVGGFYSFDSLENAQKYVTEFFPSGARKQDTGHTTRIFDAVVVEEASRDMKSAHFGSNLSTKPEAFVYTELQINIPFTKVPWKKRNPIIKKEPGLLSKTWLSGVNTNTVGGIYAFDTIENAKHYALVSFPKTAKKMNVSMYIRIFDARVVEEASRGMNSPFFTSQIQNNVLNNSEQSKNKFISFGGECIKFTRTER</sequence>
<evidence type="ECO:0000256" key="1">
    <source>
        <dbReference type="SAM" id="Phobius"/>
    </source>
</evidence>
<accession>A0A3B1B5T7</accession>
<dbReference type="InterPro" id="IPR011008">
    <property type="entry name" value="Dimeric_a/b-barrel"/>
</dbReference>
<keyword evidence="1" id="KW-0812">Transmembrane</keyword>
<evidence type="ECO:0008006" key="3">
    <source>
        <dbReference type="Google" id="ProtNLM"/>
    </source>
</evidence>
<protein>
    <recommendedName>
        <fullName evidence="3">Monooxygenase</fullName>
    </recommendedName>
</protein>
<keyword evidence="1" id="KW-0472">Membrane</keyword>
<dbReference type="Gene3D" id="3.30.70.100">
    <property type="match status" value="2"/>
</dbReference>
<dbReference type="SUPFAM" id="SSF54909">
    <property type="entry name" value="Dimeric alpha+beta barrel"/>
    <property type="match status" value="2"/>
</dbReference>
<dbReference type="AlphaFoldDB" id="A0A3B1B5T7"/>
<dbReference type="PANTHER" id="PTHR39169">
    <property type="match status" value="1"/>
</dbReference>
<dbReference type="PANTHER" id="PTHR39169:SF1">
    <property type="entry name" value="MONOOXYGENASE YDHR-RELATED"/>
    <property type="match status" value="1"/>
</dbReference>